<keyword evidence="4" id="KW-0507">mRNA processing</keyword>
<dbReference type="InterPro" id="IPR034977">
    <property type="entry name" value="CPEB1_RRM1"/>
</dbReference>
<dbReference type="GO" id="GO:0046872">
    <property type="term" value="F:metal ion binding"/>
    <property type="evidence" value="ECO:0007669"/>
    <property type="project" value="UniProtKB-KW"/>
</dbReference>
<dbReference type="InterPro" id="IPR035979">
    <property type="entry name" value="RBD_domain_sf"/>
</dbReference>
<dbReference type="AlphaFoldDB" id="A0A1I8N019"/>
<dbReference type="PANTHER" id="PTHR12566">
    <property type="entry name" value="CYTOPLASMIC POLYADENYLATION ELEMENT BINDING PROTEIN CPEB"/>
    <property type="match status" value="1"/>
</dbReference>
<dbReference type="InterPro" id="IPR034819">
    <property type="entry name" value="CPEB"/>
</dbReference>
<evidence type="ECO:0000256" key="10">
    <source>
        <dbReference type="PROSITE-ProRule" id="PRU00176"/>
    </source>
</evidence>
<dbReference type="RefSeq" id="XP_011291222.1">
    <property type="nucleotide sequence ID" value="XM_011292920.2"/>
</dbReference>
<feature type="compositionally biased region" description="Polar residues" evidence="11">
    <location>
        <begin position="319"/>
        <end position="328"/>
    </location>
</feature>
<reference evidence="16" key="2">
    <citation type="submission" date="2025-05" db="UniProtKB">
        <authorList>
            <consortium name="RefSeq"/>
        </authorList>
    </citation>
    <scope>IDENTIFICATION</scope>
    <source>
        <strain evidence="15 16">Aabys</strain>
        <tissue evidence="16">Whole body</tissue>
    </source>
</reference>
<keyword evidence="5" id="KW-0479">Metal-binding</keyword>
<dbReference type="OrthoDB" id="10033548at2759"/>
<evidence type="ECO:0000313" key="15">
    <source>
        <dbReference type="RefSeq" id="XP_011291222.1"/>
    </source>
</evidence>
<feature type="region of interest" description="Disordered" evidence="11">
    <location>
        <begin position="319"/>
        <end position="341"/>
    </location>
</feature>
<dbReference type="GO" id="GO:0043005">
    <property type="term" value="C:neuron projection"/>
    <property type="evidence" value="ECO:0007669"/>
    <property type="project" value="TreeGrafter"/>
</dbReference>
<dbReference type="Pfam" id="PF16367">
    <property type="entry name" value="RRM_7"/>
    <property type="match status" value="1"/>
</dbReference>
<keyword evidence="3" id="KW-0963">Cytoplasm</keyword>
<dbReference type="GO" id="GO:0005634">
    <property type="term" value="C:nucleus"/>
    <property type="evidence" value="ECO:0007669"/>
    <property type="project" value="TreeGrafter"/>
</dbReference>
<dbReference type="FunFam" id="3.30.70.330:FF:000086">
    <property type="entry name" value="Putative Cytoplasmic polyadenylation element-binding protein 1"/>
    <property type="match status" value="1"/>
</dbReference>
<name>A0A1I8N019_MUSDO</name>
<dbReference type="VEuPathDB" id="VectorBase:MDOA010142"/>
<keyword evidence="7" id="KW-0862">Zinc</keyword>
<dbReference type="STRING" id="7370.A0A1I8N019"/>
<evidence type="ECO:0000256" key="3">
    <source>
        <dbReference type="ARBA" id="ARBA00022490"/>
    </source>
</evidence>
<dbReference type="InterPro" id="IPR012677">
    <property type="entry name" value="Nucleotide-bd_a/b_plait_sf"/>
</dbReference>
<feature type="compositionally biased region" description="Low complexity" evidence="11">
    <location>
        <begin position="329"/>
        <end position="341"/>
    </location>
</feature>
<feature type="compositionally biased region" description="Low complexity" evidence="11">
    <location>
        <begin position="853"/>
        <end position="864"/>
    </location>
</feature>
<dbReference type="PROSITE" id="PS50102">
    <property type="entry name" value="RRM"/>
    <property type="match status" value="1"/>
</dbReference>
<dbReference type="CDD" id="cd12723">
    <property type="entry name" value="RRM1_CPEB1"/>
    <property type="match status" value="1"/>
</dbReference>
<dbReference type="GO" id="GO:0006397">
    <property type="term" value="P:mRNA processing"/>
    <property type="evidence" value="ECO:0007669"/>
    <property type="project" value="UniProtKB-KW"/>
</dbReference>
<dbReference type="EnsemblMetazoa" id="MDOA010142-RC">
    <property type="protein sequence ID" value="MDOA010142-PC"/>
    <property type="gene ID" value="MDOA010142"/>
</dbReference>
<feature type="compositionally biased region" description="Low complexity" evidence="11">
    <location>
        <begin position="470"/>
        <end position="479"/>
    </location>
</feature>
<keyword evidence="6" id="KW-0677">Repeat</keyword>
<dbReference type="Proteomes" id="UP001652621">
    <property type="component" value="Unplaced"/>
</dbReference>
<feature type="compositionally biased region" description="Low complexity" evidence="11">
    <location>
        <begin position="487"/>
        <end position="500"/>
    </location>
</feature>
<dbReference type="VEuPathDB" id="VectorBase:MDOMA2_002877"/>
<dbReference type="InterPro" id="IPR032296">
    <property type="entry name" value="CEBP_ZZ"/>
</dbReference>
<sequence length="910" mass="100160">MPSLQQFNSNDSNCHQASLNTTTSPGAMRSPNNTITGLSADTTTLTAAAAAAAATVGTELLQQHSINSIIEQRRQDFLTRHASTTRDAANTTLTNSTNSTSDTLTSTLNDPIALTAEFLGLDNRSTNPTTATTMTNNILNLANVGNSTSTSSSSIIGKVCGAVGANGIGRMAAITGVGGGVNASSSTTSACNGTSLQTNIDVLNCNGNANALAAAYMPLTPSSTQSSISPGTTATGNTFDMFQFDNIAPSQQHQQQNTPLKVFQRNISFDCSAPLSPSTPTSLYNNSFQSSPLVSDSSNSSSANGLSLDSIPMVYQNGYNTNGLTSTRSTSPESQNSNQSNENNLIDMMKFLKVAANNQQNQLPQQQQQQQSLNIQQDANLQQQQQQRLKQQQQTEFLNTDFDSISNPTNLFDEQNLENFEALSAFDMELSKLQALNAVTLWQAQQQQMPLLQNLLQTYNTINQFQNWQLQQQQQQQQQPPAPPPQQQQQTVPPSIPQRLNNGNNFINAFNFNGTEQPPLEQAAKFYRGSAAFCEPTCTWSGQLPPRSHRLYQFSPKVFLGGIPWDISEQSLIQIFRPFGQIKVEWPGKEEEGTQQPRGYVYIIFESDKQVKALLSACAVQADERQHGDGIFYFKISSRRIKAKDVEVIPWLIGDSNYVKSTSQKLDPTKTVFVGALHGKLTAEGLAKIMDDLFDGVLYAGIDTDKYKYPIGSGRVTFNNNRSYLKAISAAFVEIRTPKFTKKVQIDPYLEDSLCSICGVQHGPYYCRELSCFRYFCRSCWEWQHSTDLVKYHKPLSRNSKSQTLVGIGPATSTASIASNASTPSLPSINSRPVLNCRQTPQPVVGQTQAQESFNAIQQQQQQQQHHRRQQQQLQQTSQAGFQLQTQSSQSQQQQQQQQQQIPALNAFHF</sequence>
<comment type="similarity">
    <text evidence="2">Belongs to the RRM CPEB family.</text>
</comment>
<evidence type="ECO:0000256" key="4">
    <source>
        <dbReference type="ARBA" id="ARBA00022664"/>
    </source>
</evidence>
<dbReference type="SUPFAM" id="SSF54928">
    <property type="entry name" value="RNA-binding domain, RBD"/>
    <property type="match status" value="1"/>
</dbReference>
<protein>
    <submittedName>
        <fullName evidence="15 16">Uncharacterized protein LOC101895133</fullName>
    </submittedName>
</protein>
<evidence type="ECO:0000256" key="7">
    <source>
        <dbReference type="ARBA" id="ARBA00022833"/>
    </source>
</evidence>
<evidence type="ECO:0000313" key="13">
    <source>
        <dbReference type="EnsemblMetazoa" id="MDOA010142-PC"/>
    </source>
</evidence>
<organism evidence="13">
    <name type="scientific">Musca domestica</name>
    <name type="common">House fly</name>
    <dbReference type="NCBI Taxonomy" id="7370"/>
    <lineage>
        <taxon>Eukaryota</taxon>
        <taxon>Metazoa</taxon>
        <taxon>Ecdysozoa</taxon>
        <taxon>Arthropoda</taxon>
        <taxon>Hexapoda</taxon>
        <taxon>Insecta</taxon>
        <taxon>Pterygota</taxon>
        <taxon>Neoptera</taxon>
        <taxon>Endopterygota</taxon>
        <taxon>Diptera</taxon>
        <taxon>Brachycera</taxon>
        <taxon>Muscomorpha</taxon>
        <taxon>Muscoidea</taxon>
        <taxon>Muscidae</taxon>
        <taxon>Musca</taxon>
    </lineage>
</organism>
<feature type="compositionally biased region" description="Low complexity" evidence="11">
    <location>
        <begin position="871"/>
        <end position="901"/>
    </location>
</feature>
<dbReference type="KEGG" id="mde:101895133"/>
<evidence type="ECO:0000259" key="12">
    <source>
        <dbReference type="PROSITE" id="PS50102"/>
    </source>
</evidence>
<dbReference type="GO" id="GO:0000900">
    <property type="term" value="F:mRNA regulatory element binding translation repressor activity"/>
    <property type="evidence" value="ECO:0007669"/>
    <property type="project" value="TreeGrafter"/>
</dbReference>
<accession>A0A1I8N019</accession>
<evidence type="ECO:0000256" key="5">
    <source>
        <dbReference type="ARBA" id="ARBA00022723"/>
    </source>
</evidence>
<proteinExistence type="inferred from homology"/>
<dbReference type="GO" id="GO:0005737">
    <property type="term" value="C:cytoplasm"/>
    <property type="evidence" value="ECO:0007669"/>
    <property type="project" value="UniProtKB-SubCell"/>
</dbReference>
<evidence type="ECO:0000256" key="2">
    <source>
        <dbReference type="ARBA" id="ARBA00010347"/>
    </source>
</evidence>
<evidence type="ECO:0000256" key="8">
    <source>
        <dbReference type="ARBA" id="ARBA00022845"/>
    </source>
</evidence>
<feature type="region of interest" description="Disordered" evidence="11">
    <location>
        <begin position="853"/>
        <end position="910"/>
    </location>
</feature>
<evidence type="ECO:0000256" key="11">
    <source>
        <dbReference type="SAM" id="MobiDB-lite"/>
    </source>
</evidence>
<dbReference type="Gene3D" id="3.30.70.330">
    <property type="match status" value="2"/>
</dbReference>
<dbReference type="InterPro" id="IPR000504">
    <property type="entry name" value="RRM_dom"/>
</dbReference>
<dbReference type="GO" id="GO:2000766">
    <property type="term" value="P:negative regulation of cytoplasmic translation"/>
    <property type="evidence" value="ECO:0007669"/>
    <property type="project" value="TreeGrafter"/>
</dbReference>
<dbReference type="eggNOG" id="KOG0129">
    <property type="taxonomic scope" value="Eukaryota"/>
</dbReference>
<dbReference type="CDD" id="cd19757">
    <property type="entry name" value="Bbox1"/>
    <property type="match status" value="1"/>
</dbReference>
<dbReference type="FunFam" id="3.30.70.330:FF:000054">
    <property type="entry name" value="Cytoplasmic polyadenylation element-binding protein 1"/>
    <property type="match status" value="1"/>
</dbReference>
<dbReference type="CDD" id="cd12725">
    <property type="entry name" value="RRM2_CPEB1"/>
    <property type="match status" value="1"/>
</dbReference>
<evidence type="ECO:0000313" key="14">
    <source>
        <dbReference type="Proteomes" id="UP001652621"/>
    </source>
</evidence>
<dbReference type="GO" id="GO:0003730">
    <property type="term" value="F:mRNA 3'-UTR binding"/>
    <property type="evidence" value="ECO:0007669"/>
    <property type="project" value="InterPro"/>
</dbReference>
<dbReference type="GO" id="GO:0045202">
    <property type="term" value="C:synapse"/>
    <property type="evidence" value="ECO:0007669"/>
    <property type="project" value="TreeGrafter"/>
</dbReference>
<dbReference type="EnsemblMetazoa" id="MDOA010142-RD">
    <property type="protein sequence ID" value="MDOA010142-PD"/>
    <property type="gene ID" value="MDOA010142"/>
</dbReference>
<keyword evidence="8" id="KW-0810">Translation regulation</keyword>
<reference evidence="13" key="1">
    <citation type="submission" date="2020-05" db="UniProtKB">
        <authorList>
            <consortium name="EnsemblMetazoa"/>
        </authorList>
    </citation>
    <scope>IDENTIFICATION</scope>
    <source>
        <strain evidence="13">Aabys</strain>
    </source>
</reference>
<dbReference type="InterPro" id="IPR038446">
    <property type="entry name" value="CEBP_ZZ_sf"/>
</dbReference>
<feature type="region of interest" description="Disordered" evidence="11">
    <location>
        <begin position="1"/>
        <end position="35"/>
    </location>
</feature>
<dbReference type="Pfam" id="PF16366">
    <property type="entry name" value="CEBP_ZZ"/>
    <property type="match status" value="1"/>
</dbReference>
<dbReference type="PANTHER" id="PTHR12566:SF9">
    <property type="entry name" value="CYTOPLASMIC POLYADENYLATION ELEMENT-BINDING PROTEIN 1"/>
    <property type="match status" value="1"/>
</dbReference>
<feature type="domain" description="RRM" evidence="12">
    <location>
        <begin position="556"/>
        <end position="648"/>
    </location>
</feature>
<gene>
    <name evidence="13" type="primary">101895133</name>
    <name evidence="15 16" type="synonym">LOC101895133</name>
</gene>
<evidence type="ECO:0000256" key="6">
    <source>
        <dbReference type="ARBA" id="ARBA00022737"/>
    </source>
</evidence>
<dbReference type="SMART" id="SM00360">
    <property type="entry name" value="RRM"/>
    <property type="match status" value="2"/>
</dbReference>
<keyword evidence="9 10" id="KW-0694">RNA-binding</keyword>
<feature type="region of interest" description="Disordered" evidence="11">
    <location>
        <begin position="470"/>
        <end position="500"/>
    </location>
</feature>
<evidence type="ECO:0000313" key="16">
    <source>
        <dbReference type="RefSeq" id="XP_058983045.1"/>
    </source>
</evidence>
<dbReference type="GO" id="GO:0043022">
    <property type="term" value="F:ribosome binding"/>
    <property type="evidence" value="ECO:0007669"/>
    <property type="project" value="TreeGrafter"/>
</dbReference>
<dbReference type="Gene3D" id="4.10.640.40">
    <property type="entry name" value="Cytoplasmic polyadenylation element-binding protein, ZZ domain"/>
    <property type="match status" value="1"/>
</dbReference>
<keyword evidence="14" id="KW-1185">Reference proteome</keyword>
<dbReference type="FunFam" id="4.10.640.40:FF:000002">
    <property type="entry name" value="Putative Cytoplasmic polyadenylation element-binding protein 1"/>
    <property type="match status" value="1"/>
</dbReference>
<dbReference type="RefSeq" id="XP_058983045.1">
    <property type="nucleotide sequence ID" value="XM_059127062.1"/>
</dbReference>
<evidence type="ECO:0000256" key="9">
    <source>
        <dbReference type="ARBA" id="ARBA00022884"/>
    </source>
</evidence>
<dbReference type="GO" id="GO:0008135">
    <property type="term" value="F:translation factor activity, RNA binding"/>
    <property type="evidence" value="ECO:0007669"/>
    <property type="project" value="TreeGrafter"/>
</dbReference>
<evidence type="ECO:0000256" key="1">
    <source>
        <dbReference type="ARBA" id="ARBA00004496"/>
    </source>
</evidence>
<dbReference type="EnsemblMetazoa" id="MDOA010142-RB">
    <property type="protein sequence ID" value="MDOA010142-PB"/>
    <property type="gene ID" value="MDOA010142"/>
</dbReference>
<comment type="subcellular location">
    <subcellularLocation>
        <location evidence="1">Cytoplasm</location>
    </subcellularLocation>
</comment>